<dbReference type="EMBL" id="JABMKV010000001">
    <property type="protein sequence ID" value="NQX30625.1"/>
    <property type="molecule type" value="Genomic_DNA"/>
</dbReference>
<keyword evidence="1" id="KW-1133">Transmembrane helix</keyword>
<protein>
    <recommendedName>
        <fullName evidence="4">Secreted protein with PEP-CTERM sorting signal</fullName>
    </recommendedName>
</protein>
<feature type="transmembrane region" description="Helical" evidence="1">
    <location>
        <begin position="20"/>
        <end position="40"/>
    </location>
</feature>
<reference evidence="2 3" key="1">
    <citation type="submission" date="2020-05" db="EMBL/GenBank/DDBJ databases">
        <title>Description of Pedobacter foliorum sp. nov.</title>
        <authorList>
            <person name="Qi S."/>
            <person name="Carlier A."/>
            <person name="Cnockaert M."/>
            <person name="Vandamme P."/>
        </authorList>
    </citation>
    <scope>NUCLEOTIDE SEQUENCE [LARGE SCALE GENOMIC DNA]</scope>
    <source>
        <strain evidence="2 3">LMG 31300</strain>
    </source>
</reference>
<sequence length="164" mass="18207">MNTLDTSHHFFRYAKAKLRYLLITPLLLLSFNVYSTYTVIGCVSDDTGYLYTGPSGVNSPRGSWYGPAYETSPVVTSGQIGSTIYCSPAALGNCVIRTRSRCTECTGPYDYKIGGGTDYYYEQSGQLTGYMTCPLDDYIGFLMLIVGGISFYYLRRNKVVLTTN</sequence>
<keyword evidence="1" id="KW-0472">Membrane</keyword>
<keyword evidence="3" id="KW-1185">Reference proteome</keyword>
<gene>
    <name evidence="2" type="ORF">HQN85_02750</name>
</gene>
<dbReference type="Proteomes" id="UP000762110">
    <property type="component" value="Unassembled WGS sequence"/>
</dbReference>
<dbReference type="RefSeq" id="WP_173268812.1">
    <property type="nucleotide sequence ID" value="NZ_JABMKV010000001.1"/>
</dbReference>
<organism evidence="2 3">
    <name type="scientific">Pedobacter boryungensis</name>
    <dbReference type="NCBI Taxonomy" id="869962"/>
    <lineage>
        <taxon>Bacteria</taxon>
        <taxon>Pseudomonadati</taxon>
        <taxon>Bacteroidota</taxon>
        <taxon>Sphingobacteriia</taxon>
        <taxon>Sphingobacteriales</taxon>
        <taxon>Sphingobacteriaceae</taxon>
        <taxon>Pedobacter</taxon>
    </lineage>
</organism>
<evidence type="ECO:0008006" key="4">
    <source>
        <dbReference type="Google" id="ProtNLM"/>
    </source>
</evidence>
<accession>A0ABX2D9A7</accession>
<name>A0ABX2D9A7_9SPHI</name>
<evidence type="ECO:0000256" key="1">
    <source>
        <dbReference type="SAM" id="Phobius"/>
    </source>
</evidence>
<keyword evidence="1" id="KW-0812">Transmembrane</keyword>
<comment type="caution">
    <text evidence="2">The sequence shown here is derived from an EMBL/GenBank/DDBJ whole genome shotgun (WGS) entry which is preliminary data.</text>
</comment>
<proteinExistence type="predicted"/>
<feature type="transmembrane region" description="Helical" evidence="1">
    <location>
        <begin position="138"/>
        <end position="154"/>
    </location>
</feature>
<evidence type="ECO:0000313" key="3">
    <source>
        <dbReference type="Proteomes" id="UP000762110"/>
    </source>
</evidence>
<evidence type="ECO:0000313" key="2">
    <source>
        <dbReference type="EMBL" id="NQX30625.1"/>
    </source>
</evidence>